<name>A0A2G1W0P5_9BACT</name>
<dbReference type="GeneID" id="90611516"/>
<evidence type="ECO:0000256" key="1">
    <source>
        <dbReference type="SAM" id="MobiDB-lite"/>
    </source>
</evidence>
<dbReference type="AlphaFoldDB" id="A0A2G1W0P5"/>
<reference evidence="2 3" key="1">
    <citation type="submission" date="2017-06" db="EMBL/GenBank/DDBJ databases">
        <title>Description of Rhodopirellula bahusiensis sp. nov.</title>
        <authorList>
            <person name="Kizina J."/>
            <person name="Harder J."/>
        </authorList>
    </citation>
    <scope>NUCLEOTIDE SEQUENCE [LARGE SCALE GENOMIC DNA]</scope>
    <source>
        <strain evidence="2 3">SWK21</strain>
    </source>
</reference>
<comment type="caution">
    <text evidence="2">The sequence shown here is derived from an EMBL/GenBank/DDBJ whole genome shotgun (WGS) entry which is preliminary data.</text>
</comment>
<protein>
    <recommendedName>
        <fullName evidence="4">DUF4404 domain-containing protein</fullName>
    </recommendedName>
</protein>
<dbReference type="InterPro" id="IPR025516">
    <property type="entry name" value="DUF4404"/>
</dbReference>
<evidence type="ECO:0008006" key="4">
    <source>
        <dbReference type="Google" id="ProtNLM"/>
    </source>
</evidence>
<evidence type="ECO:0000313" key="2">
    <source>
        <dbReference type="EMBL" id="PHQ32249.1"/>
    </source>
</evidence>
<organism evidence="2 3">
    <name type="scientific">Rhodopirellula bahusiensis</name>
    <dbReference type="NCBI Taxonomy" id="2014065"/>
    <lineage>
        <taxon>Bacteria</taxon>
        <taxon>Pseudomonadati</taxon>
        <taxon>Planctomycetota</taxon>
        <taxon>Planctomycetia</taxon>
        <taxon>Pirellulales</taxon>
        <taxon>Pirellulaceae</taxon>
        <taxon>Rhodopirellula</taxon>
    </lineage>
</organism>
<dbReference type="Pfam" id="PF14357">
    <property type="entry name" value="DUF4404"/>
    <property type="match status" value="1"/>
</dbReference>
<evidence type="ECO:0000313" key="3">
    <source>
        <dbReference type="Proteomes" id="UP000225740"/>
    </source>
</evidence>
<sequence>MPDSLKTTLRQLHDQLGELDTLDDTEREQLKEAIQEIQNSLDRFDIRSADLAKRFHQSTQEVARSHPHVTQTAGQVADMLSQMGI</sequence>
<gene>
    <name evidence="2" type="ORF">CEE69_26905</name>
</gene>
<dbReference type="Proteomes" id="UP000225740">
    <property type="component" value="Unassembled WGS sequence"/>
</dbReference>
<accession>A0A2G1W0P5</accession>
<keyword evidence="3" id="KW-1185">Reference proteome</keyword>
<dbReference type="EMBL" id="NIZW01000030">
    <property type="protein sequence ID" value="PHQ32249.1"/>
    <property type="molecule type" value="Genomic_DNA"/>
</dbReference>
<dbReference type="OrthoDB" id="281328at2"/>
<proteinExistence type="predicted"/>
<dbReference type="RefSeq" id="WP_099263700.1">
    <property type="nucleotide sequence ID" value="NZ_NIZW01000030.1"/>
</dbReference>
<feature type="compositionally biased region" description="Polar residues" evidence="1">
    <location>
        <begin position="57"/>
        <end position="74"/>
    </location>
</feature>
<feature type="region of interest" description="Disordered" evidence="1">
    <location>
        <begin position="57"/>
        <end position="85"/>
    </location>
</feature>